<organism evidence="3 4">
    <name type="scientific">Parapedobacter composti</name>
    <dbReference type="NCBI Taxonomy" id="623281"/>
    <lineage>
        <taxon>Bacteria</taxon>
        <taxon>Pseudomonadati</taxon>
        <taxon>Bacteroidota</taxon>
        <taxon>Sphingobacteriia</taxon>
        <taxon>Sphingobacteriales</taxon>
        <taxon>Sphingobacteriaceae</taxon>
        <taxon>Parapedobacter</taxon>
    </lineage>
</organism>
<dbReference type="Pfam" id="PF16151">
    <property type="entry name" value="DUF4859"/>
    <property type="match status" value="1"/>
</dbReference>
<dbReference type="OrthoDB" id="655802at2"/>
<dbReference type="RefSeq" id="WP_090970063.1">
    <property type="nucleotide sequence ID" value="NZ_FOLL01000001.1"/>
</dbReference>
<protein>
    <recommendedName>
        <fullName evidence="2">DUF4859 domain-containing protein</fullName>
    </recommendedName>
</protein>
<accession>A0A1I1E1P8</accession>
<dbReference type="STRING" id="623281.SAMN05421747_101139"/>
<dbReference type="AlphaFoldDB" id="A0A1I1E1P8"/>
<dbReference type="PROSITE" id="PS51257">
    <property type="entry name" value="PROKAR_LIPOPROTEIN"/>
    <property type="match status" value="1"/>
</dbReference>
<name>A0A1I1E1P8_9SPHI</name>
<keyword evidence="1" id="KW-0732">Signal</keyword>
<gene>
    <name evidence="3" type="ORF">SAMN05421747_101139</name>
</gene>
<evidence type="ECO:0000259" key="2">
    <source>
        <dbReference type="Pfam" id="PF16151"/>
    </source>
</evidence>
<evidence type="ECO:0000313" key="3">
    <source>
        <dbReference type="EMBL" id="SFB79138.1"/>
    </source>
</evidence>
<feature type="signal peptide" evidence="1">
    <location>
        <begin position="1"/>
        <end position="21"/>
    </location>
</feature>
<reference evidence="3 4" key="1">
    <citation type="submission" date="2016-10" db="EMBL/GenBank/DDBJ databases">
        <authorList>
            <person name="de Groot N.N."/>
        </authorList>
    </citation>
    <scope>NUCLEOTIDE SEQUENCE [LARGE SCALE GENOMIC DNA]</scope>
    <source>
        <strain evidence="3 4">DSM 22900</strain>
    </source>
</reference>
<dbReference type="InterPro" id="IPR032339">
    <property type="entry name" value="DUF4859"/>
</dbReference>
<keyword evidence="4" id="KW-1185">Reference proteome</keyword>
<evidence type="ECO:0000313" key="4">
    <source>
        <dbReference type="Proteomes" id="UP000199577"/>
    </source>
</evidence>
<proteinExistence type="predicted"/>
<sequence>MKTVNISRLLFIPLSVAALLAACGKQDYLVDGGRHEARVNLSTYDYLAQHPAGLFDTLITVIDHFGLREEINNAATFFAPTNYSIRRFYQHKWNELRAIDENATYSLDQMLQDIVVDSLRAYIYPDGHFSLASASTQYTPIANASGIEGFRYHKQLQPPGQWSFQPVYYLFYVKVRGEQDGVADDGTVTTPEGDLADLRIRCQTQGIETATGTIINVLANNHTFISDFNPPQEEVEPDWGIVFEYDLAFPYDAANYSGTTVSVNQSQLADALGLSTAEIVSLFGSTIIFYGAESTGELNPNSTANAPGHWFDEEGNVTNWGATARLFSEYNVAGFSFTIGQYPGQTNRGTTYTIRQAMVYNDGVGEPIQVTFIFNVTIE</sequence>
<feature type="chain" id="PRO_5011646634" description="DUF4859 domain-containing protein" evidence="1">
    <location>
        <begin position="22"/>
        <end position="379"/>
    </location>
</feature>
<dbReference type="EMBL" id="FOLL01000001">
    <property type="protein sequence ID" value="SFB79138.1"/>
    <property type="molecule type" value="Genomic_DNA"/>
</dbReference>
<feature type="domain" description="DUF4859" evidence="2">
    <location>
        <begin position="255"/>
        <end position="363"/>
    </location>
</feature>
<dbReference type="Proteomes" id="UP000199577">
    <property type="component" value="Unassembled WGS sequence"/>
</dbReference>
<evidence type="ECO:0000256" key="1">
    <source>
        <dbReference type="SAM" id="SignalP"/>
    </source>
</evidence>